<evidence type="ECO:0000313" key="2">
    <source>
        <dbReference type="EMBL" id="ADV48440.1"/>
    </source>
</evidence>
<protein>
    <recommendedName>
        <fullName evidence="1">DUF559 domain-containing protein</fullName>
    </recommendedName>
</protein>
<dbReference type="HOGENOM" id="CLU_107928_1_2_10"/>
<keyword evidence="3" id="KW-1185">Reference proteome</keyword>
<dbReference type="Proteomes" id="UP000008634">
    <property type="component" value="Chromosome"/>
</dbReference>
<dbReference type="PANTHER" id="PTHR38590">
    <property type="entry name" value="BLL0828 PROTEIN"/>
    <property type="match status" value="1"/>
</dbReference>
<dbReference type="STRING" id="688270.Celal_1122"/>
<evidence type="ECO:0000313" key="3">
    <source>
        <dbReference type="Proteomes" id="UP000008634"/>
    </source>
</evidence>
<sequence length="126" mass="14841">MSKKRNYIISNPKLKAYARQLRNNSTLAEVLLWQKIKRKALGVGFHRQVPINEFIVDFYCHEIQLAIEIDGSSHDTQYDYDYRRQNILETKGVECIRFEDIAIKKELFSVLLALESKVEQLIKHES</sequence>
<dbReference type="Pfam" id="PF04480">
    <property type="entry name" value="DUF559"/>
    <property type="match status" value="1"/>
</dbReference>
<evidence type="ECO:0000259" key="1">
    <source>
        <dbReference type="Pfam" id="PF04480"/>
    </source>
</evidence>
<dbReference type="InterPro" id="IPR007569">
    <property type="entry name" value="DUF559"/>
</dbReference>
<organism evidence="2 3">
    <name type="scientific">Cellulophaga algicola (strain DSM 14237 / IC166 / ACAM 630)</name>
    <dbReference type="NCBI Taxonomy" id="688270"/>
    <lineage>
        <taxon>Bacteria</taxon>
        <taxon>Pseudomonadati</taxon>
        <taxon>Bacteroidota</taxon>
        <taxon>Flavobacteriia</taxon>
        <taxon>Flavobacteriales</taxon>
        <taxon>Flavobacteriaceae</taxon>
        <taxon>Cellulophaga</taxon>
    </lineage>
</organism>
<dbReference type="InterPro" id="IPR011335">
    <property type="entry name" value="Restrct_endonuc-II-like"/>
</dbReference>
<reference evidence="2 3" key="1">
    <citation type="journal article" date="2010" name="Stand. Genomic Sci.">
        <title>Complete genome sequence of Cellulophaga algicola type strain (IC166).</title>
        <authorList>
            <person name="Abt B."/>
            <person name="Lu M."/>
            <person name="Misra M."/>
            <person name="Han C."/>
            <person name="Nolan M."/>
            <person name="Lucas S."/>
            <person name="Hammon N."/>
            <person name="Deshpande S."/>
            <person name="Cheng J.F."/>
            <person name="Tapia R."/>
            <person name="Goodwin L."/>
            <person name="Pitluck S."/>
            <person name="Liolios K."/>
            <person name="Pagani I."/>
            <person name="Ivanova N."/>
            <person name="Mavromatis K."/>
            <person name="Ovchinikova G."/>
            <person name="Pati A."/>
            <person name="Chen A."/>
            <person name="Palaniappan K."/>
            <person name="Land M."/>
            <person name="Hauser L."/>
            <person name="Chang Y.J."/>
            <person name="Jeffries C.D."/>
            <person name="Detter J.C."/>
            <person name="Brambilla E."/>
            <person name="Rohde M."/>
            <person name="Tindall B.J."/>
            <person name="Goker M."/>
            <person name="Woyke T."/>
            <person name="Bristow J."/>
            <person name="Eisen J.A."/>
            <person name="Markowitz V."/>
            <person name="Hugenholtz P."/>
            <person name="Kyrpides N.C."/>
            <person name="Klenk H.P."/>
            <person name="Lapidus A."/>
        </authorList>
    </citation>
    <scope>NUCLEOTIDE SEQUENCE [LARGE SCALE GENOMIC DNA]</scope>
    <source>
        <strain evidence="3">DSM 14237 / IC166 / ACAM 630</strain>
    </source>
</reference>
<feature type="domain" description="DUF559" evidence="1">
    <location>
        <begin position="13"/>
        <end position="114"/>
    </location>
</feature>
<dbReference type="OrthoDB" id="9798754at2"/>
<dbReference type="SUPFAM" id="SSF52980">
    <property type="entry name" value="Restriction endonuclease-like"/>
    <property type="match status" value="1"/>
</dbReference>
<dbReference type="AlphaFoldDB" id="E6X5S4"/>
<dbReference type="EMBL" id="CP002453">
    <property type="protein sequence ID" value="ADV48440.1"/>
    <property type="molecule type" value="Genomic_DNA"/>
</dbReference>
<dbReference type="CDD" id="cd01038">
    <property type="entry name" value="Endonuclease_DUF559"/>
    <property type="match status" value="1"/>
</dbReference>
<dbReference type="Gene3D" id="3.40.960.10">
    <property type="entry name" value="VSR Endonuclease"/>
    <property type="match status" value="1"/>
</dbReference>
<dbReference type="RefSeq" id="WP_013549926.1">
    <property type="nucleotide sequence ID" value="NC_014934.1"/>
</dbReference>
<proteinExistence type="predicted"/>
<gene>
    <name evidence="2" type="ordered locus">Celal_1122</name>
</gene>
<dbReference type="eggNOG" id="COG2852">
    <property type="taxonomic scope" value="Bacteria"/>
</dbReference>
<dbReference type="InterPro" id="IPR047216">
    <property type="entry name" value="Endonuclease_DUF559_bact"/>
</dbReference>
<name>E6X5S4_CELAD</name>
<dbReference type="PANTHER" id="PTHR38590:SF1">
    <property type="entry name" value="BLL0828 PROTEIN"/>
    <property type="match status" value="1"/>
</dbReference>
<dbReference type="KEGG" id="cao:Celal_1122"/>
<accession>E6X5S4</accession>